<name>A0A3N5CSS5_9SPHN</name>
<dbReference type="AlphaFoldDB" id="A0A3N5CSS5"/>
<reference evidence="1 2" key="1">
    <citation type="submission" date="2018-11" db="EMBL/GenBank/DDBJ databases">
        <title>Erythrobacter spongiae sp. nov., isolated from a marine sponge.</title>
        <authorList>
            <person name="Zhuang L."/>
            <person name="Luo L."/>
        </authorList>
    </citation>
    <scope>NUCLEOTIDE SEQUENCE [LARGE SCALE GENOMIC DNA]</scope>
    <source>
        <strain evidence="1 2">HN-E23</strain>
    </source>
</reference>
<proteinExistence type="predicted"/>
<evidence type="ECO:0000313" key="2">
    <source>
        <dbReference type="Proteomes" id="UP000275232"/>
    </source>
</evidence>
<comment type="caution">
    <text evidence="1">The sequence shown here is derived from an EMBL/GenBank/DDBJ whole genome shotgun (WGS) entry which is preliminary data.</text>
</comment>
<protein>
    <submittedName>
        <fullName evidence="1">Uncharacterized protein</fullName>
    </submittedName>
</protein>
<keyword evidence="2" id="KW-1185">Reference proteome</keyword>
<organism evidence="1 2">
    <name type="scientific">Aurantiacibacter spongiae</name>
    <dbReference type="NCBI Taxonomy" id="2488860"/>
    <lineage>
        <taxon>Bacteria</taxon>
        <taxon>Pseudomonadati</taxon>
        <taxon>Pseudomonadota</taxon>
        <taxon>Alphaproteobacteria</taxon>
        <taxon>Sphingomonadales</taxon>
        <taxon>Erythrobacteraceae</taxon>
        <taxon>Aurantiacibacter</taxon>
    </lineage>
</organism>
<accession>A0A3N5CSS5</accession>
<dbReference type="RefSeq" id="WP_123881371.1">
    <property type="nucleotide sequence ID" value="NZ_RPFZ01000001.1"/>
</dbReference>
<dbReference type="EMBL" id="RPFZ01000001">
    <property type="protein sequence ID" value="RPF72194.1"/>
    <property type="molecule type" value="Genomic_DNA"/>
</dbReference>
<dbReference type="Proteomes" id="UP000275232">
    <property type="component" value="Unassembled WGS sequence"/>
</dbReference>
<sequence>MARIIKLDCEEQHQTDAKRLLACLEESRELAEGLGLSIAAAYVIQASENAKNKLGLRDT</sequence>
<gene>
    <name evidence="1" type="ORF">EG799_11615</name>
</gene>
<evidence type="ECO:0000313" key="1">
    <source>
        <dbReference type="EMBL" id="RPF72194.1"/>
    </source>
</evidence>